<dbReference type="RefSeq" id="WP_050738657.1">
    <property type="nucleotide sequence ID" value="NZ_LGYO01000006.1"/>
</dbReference>
<feature type="transmembrane region" description="Helical" evidence="6">
    <location>
        <begin position="393"/>
        <end position="412"/>
    </location>
</feature>
<evidence type="ECO:0000256" key="1">
    <source>
        <dbReference type="ARBA" id="ARBA00004651"/>
    </source>
</evidence>
<dbReference type="PIRSF" id="PIRSF038958">
    <property type="entry name" value="PG_synth_SpoVB"/>
    <property type="match status" value="1"/>
</dbReference>
<comment type="subcellular location">
    <subcellularLocation>
        <location evidence="1">Cell membrane</location>
        <topology evidence="1">Multi-pass membrane protein</topology>
    </subcellularLocation>
</comment>
<feature type="transmembrane region" description="Helical" evidence="6">
    <location>
        <begin position="191"/>
        <end position="213"/>
    </location>
</feature>
<feature type="transmembrane region" description="Helical" evidence="6">
    <location>
        <begin position="290"/>
        <end position="310"/>
    </location>
</feature>
<feature type="transmembrane region" description="Helical" evidence="6">
    <location>
        <begin position="331"/>
        <end position="354"/>
    </location>
</feature>
<dbReference type="InterPro" id="IPR024923">
    <property type="entry name" value="PG_synth_SpoVB"/>
</dbReference>
<dbReference type="EMBL" id="LGYO01000006">
    <property type="protein sequence ID" value="KNZ43212.1"/>
    <property type="molecule type" value="Genomic_DNA"/>
</dbReference>
<keyword evidence="8" id="KW-1185">Reference proteome</keyword>
<dbReference type="PANTHER" id="PTHR30250">
    <property type="entry name" value="PST FAMILY PREDICTED COLANIC ACID TRANSPORTER"/>
    <property type="match status" value="1"/>
</dbReference>
<evidence type="ECO:0000256" key="6">
    <source>
        <dbReference type="SAM" id="Phobius"/>
    </source>
</evidence>
<keyword evidence="2" id="KW-1003">Cell membrane</keyword>
<dbReference type="GO" id="GO:0005886">
    <property type="term" value="C:plasma membrane"/>
    <property type="evidence" value="ECO:0007669"/>
    <property type="project" value="UniProtKB-SubCell"/>
</dbReference>
<feature type="transmembrane region" description="Helical" evidence="6">
    <location>
        <begin position="51"/>
        <end position="72"/>
    </location>
</feature>
<feature type="transmembrane region" description="Helical" evidence="6">
    <location>
        <begin position="125"/>
        <end position="146"/>
    </location>
</feature>
<reference evidence="8" key="1">
    <citation type="submission" date="2015-07" db="EMBL/GenBank/DDBJ databases">
        <title>Draft genome sequence of Acetobacterium bakii DSM 8293, a potential psychrophilic chemical producer through syngas fermentation.</title>
        <authorList>
            <person name="Song Y."/>
            <person name="Hwang S."/>
            <person name="Cho B.-K."/>
        </authorList>
    </citation>
    <scope>NUCLEOTIDE SEQUENCE [LARGE SCALE GENOMIC DNA]</scope>
    <source>
        <strain evidence="8">DSM 8239</strain>
    </source>
</reference>
<dbReference type="STRING" id="52689.AKG39_01810"/>
<keyword evidence="5 6" id="KW-0472">Membrane</keyword>
<protein>
    <submittedName>
        <fullName evidence="7">Polysaccharide biosynthesis protein</fullName>
    </submittedName>
</protein>
<evidence type="ECO:0000256" key="3">
    <source>
        <dbReference type="ARBA" id="ARBA00022692"/>
    </source>
</evidence>
<dbReference type="PANTHER" id="PTHR30250:SF21">
    <property type="entry name" value="LIPID II FLIPPASE MURJ"/>
    <property type="match status" value="1"/>
</dbReference>
<dbReference type="InterPro" id="IPR002797">
    <property type="entry name" value="Polysacc_synth"/>
</dbReference>
<feature type="transmembrane region" description="Helical" evidence="6">
    <location>
        <begin position="93"/>
        <end position="113"/>
    </location>
</feature>
<feature type="transmembrane region" description="Helical" evidence="6">
    <location>
        <begin position="12"/>
        <end position="31"/>
    </location>
</feature>
<keyword evidence="4 6" id="KW-1133">Transmembrane helix</keyword>
<accession>A0A0L6U4D3</accession>
<comment type="caution">
    <text evidence="7">The sequence shown here is derived from an EMBL/GenBank/DDBJ whole genome shotgun (WGS) entry which is preliminary data.</text>
</comment>
<feature type="transmembrane region" description="Helical" evidence="6">
    <location>
        <begin position="480"/>
        <end position="505"/>
    </location>
</feature>
<feature type="transmembrane region" description="Helical" evidence="6">
    <location>
        <begin position="234"/>
        <end position="256"/>
    </location>
</feature>
<gene>
    <name evidence="7" type="ORF">AKG39_01810</name>
</gene>
<evidence type="ECO:0000313" key="7">
    <source>
        <dbReference type="EMBL" id="KNZ43212.1"/>
    </source>
</evidence>
<evidence type="ECO:0000256" key="2">
    <source>
        <dbReference type="ARBA" id="ARBA00022475"/>
    </source>
</evidence>
<dbReference type="InterPro" id="IPR050833">
    <property type="entry name" value="Poly_Biosynth_Transport"/>
</dbReference>
<dbReference type="AlphaFoldDB" id="A0A0L6U4D3"/>
<evidence type="ECO:0000256" key="5">
    <source>
        <dbReference type="ARBA" id="ARBA00023136"/>
    </source>
</evidence>
<feature type="transmembrane region" description="Helical" evidence="6">
    <location>
        <begin position="360"/>
        <end position="381"/>
    </location>
</feature>
<evidence type="ECO:0000313" key="8">
    <source>
        <dbReference type="Proteomes" id="UP000036873"/>
    </source>
</evidence>
<proteinExistence type="predicted"/>
<feature type="transmembrane region" description="Helical" evidence="6">
    <location>
        <begin position="418"/>
        <end position="440"/>
    </location>
</feature>
<feature type="transmembrane region" description="Helical" evidence="6">
    <location>
        <begin position="452"/>
        <end position="474"/>
    </location>
</feature>
<organism evidence="7 8">
    <name type="scientific">Acetobacterium bakii</name>
    <dbReference type="NCBI Taxonomy" id="52689"/>
    <lineage>
        <taxon>Bacteria</taxon>
        <taxon>Bacillati</taxon>
        <taxon>Bacillota</taxon>
        <taxon>Clostridia</taxon>
        <taxon>Eubacteriales</taxon>
        <taxon>Eubacteriaceae</taxon>
        <taxon>Acetobacterium</taxon>
    </lineage>
</organism>
<dbReference type="Pfam" id="PF01943">
    <property type="entry name" value="Polysacc_synt"/>
    <property type="match status" value="1"/>
</dbReference>
<keyword evidence="3 6" id="KW-0812">Transmembrane</keyword>
<dbReference type="Proteomes" id="UP000036873">
    <property type="component" value="Unassembled WGS sequence"/>
</dbReference>
<evidence type="ECO:0000256" key="4">
    <source>
        <dbReference type="ARBA" id="ARBA00022989"/>
    </source>
</evidence>
<feature type="transmembrane region" description="Helical" evidence="6">
    <location>
        <begin position="167"/>
        <end position="185"/>
    </location>
</feature>
<sequence>MSDKTSNYLKGASVLAAAGILSRLLGLFFKIPLYQMVGSYGNGIYANVTNIYNLLLMVSTVGIPLAISKMVAENIAKGEYKTAHRVFKLSMMALVVMGGLSSLFLLFGADWIIETANWTSESYPAIIAIAPAPLIISVCSAYRGFFQGFQIMTPTAVSQIVEQIVRVILGVLLCWIFVSAFGIGMGVGGAVFGATVGGLVAAVFLSYLYKSFAKQNHRLLRKRTGRRQRSNKALLKRLLIISIPVTLTSALVSMFATVDSFIYVSRLGLAGFDAVEATMMFGDFSNAEQLINLPLILSGTLAIAMIPTISESFALRDRKETNKKIVLSIRIILLLAFPSCIGLSVLSFGIFDLLFPGSPYGGAILSTLSYATIFMMLSNTFQSILQSIDRFRVPLINLGVAIIIRFVTGWIFLAIPAINIYGIVISSIITFAYLTVANFLSVRRFTGVEIDFFHTLIKPLFAALIMGLATSIVFKGVSSFAGIFLGLLVAMAVGVCVYGVIMILIKGITEEEIGYLPGNRYLMVVYDRINGLVPGRNHHRR</sequence>
<dbReference type="CDD" id="cd13124">
    <property type="entry name" value="MATE_SpoVB_like"/>
    <property type="match status" value="1"/>
</dbReference>
<name>A0A0L6U4D3_9FIRM</name>
<dbReference type="OrthoDB" id="9775950at2"/>